<evidence type="ECO:0008006" key="7">
    <source>
        <dbReference type="Google" id="ProtNLM"/>
    </source>
</evidence>
<keyword evidence="6" id="KW-1185">Reference proteome</keyword>
<keyword evidence="2 4" id="KW-0732">Signal</keyword>
<dbReference type="Gene3D" id="3.40.50.1820">
    <property type="entry name" value="alpha/beta hydrolase"/>
    <property type="match status" value="1"/>
</dbReference>
<evidence type="ECO:0000313" key="6">
    <source>
        <dbReference type="Proteomes" id="UP001642405"/>
    </source>
</evidence>
<reference evidence="5 6" key="1">
    <citation type="submission" date="2024-01" db="EMBL/GenBank/DDBJ databases">
        <authorList>
            <person name="Allen C."/>
            <person name="Tagirdzhanova G."/>
        </authorList>
    </citation>
    <scope>NUCLEOTIDE SEQUENCE [LARGE SCALE GENOMIC DNA]</scope>
</reference>
<evidence type="ECO:0000256" key="3">
    <source>
        <dbReference type="ARBA" id="ARBA00022801"/>
    </source>
</evidence>
<feature type="signal peptide" evidence="4">
    <location>
        <begin position="1"/>
        <end position="21"/>
    </location>
</feature>
<evidence type="ECO:0000256" key="4">
    <source>
        <dbReference type="SAM" id="SignalP"/>
    </source>
</evidence>
<accession>A0ABP0C3K7</accession>
<dbReference type="SUPFAM" id="SSF53474">
    <property type="entry name" value="alpha/beta-Hydrolases"/>
    <property type="match status" value="2"/>
</dbReference>
<evidence type="ECO:0000256" key="2">
    <source>
        <dbReference type="ARBA" id="ARBA00022729"/>
    </source>
</evidence>
<dbReference type="InterPro" id="IPR029058">
    <property type="entry name" value="AB_hydrolase_fold"/>
</dbReference>
<keyword evidence="3" id="KW-0378">Hydrolase</keyword>
<feature type="chain" id="PRO_5046216357" description="Carboxylic ester hydrolase" evidence="4">
    <location>
        <begin position="22"/>
        <end position="308"/>
    </location>
</feature>
<dbReference type="InterPro" id="IPR010126">
    <property type="entry name" value="Esterase_phb"/>
</dbReference>
<protein>
    <recommendedName>
        <fullName evidence="7">Carboxylic ester hydrolase</fullName>
    </recommendedName>
</protein>
<name>A0ABP0C3K7_9PEZI</name>
<keyword evidence="1" id="KW-0719">Serine esterase</keyword>
<evidence type="ECO:0000313" key="5">
    <source>
        <dbReference type="EMBL" id="CAK7225869.1"/>
    </source>
</evidence>
<dbReference type="Proteomes" id="UP001642405">
    <property type="component" value="Unassembled WGS sequence"/>
</dbReference>
<dbReference type="Pfam" id="PF10503">
    <property type="entry name" value="Esterase_PHB"/>
    <property type="match status" value="1"/>
</dbReference>
<proteinExistence type="predicted"/>
<organism evidence="5 6">
    <name type="scientific">Sporothrix curviconia</name>
    <dbReference type="NCBI Taxonomy" id="1260050"/>
    <lineage>
        <taxon>Eukaryota</taxon>
        <taxon>Fungi</taxon>
        <taxon>Dikarya</taxon>
        <taxon>Ascomycota</taxon>
        <taxon>Pezizomycotina</taxon>
        <taxon>Sordariomycetes</taxon>
        <taxon>Sordariomycetidae</taxon>
        <taxon>Ophiostomatales</taxon>
        <taxon>Ophiostomataceae</taxon>
        <taxon>Sporothrix</taxon>
    </lineage>
</organism>
<dbReference type="PANTHER" id="PTHR43037:SF5">
    <property type="entry name" value="FERULOYL ESTERASE"/>
    <property type="match status" value="1"/>
</dbReference>
<dbReference type="EMBL" id="CAWUHB010000034">
    <property type="protein sequence ID" value="CAK7225869.1"/>
    <property type="molecule type" value="Genomic_DNA"/>
</dbReference>
<evidence type="ECO:0000256" key="1">
    <source>
        <dbReference type="ARBA" id="ARBA00022487"/>
    </source>
</evidence>
<gene>
    <name evidence="5" type="ORF">SCUCBS95973_006008</name>
</gene>
<comment type="caution">
    <text evidence="5">The sequence shown here is derived from an EMBL/GenBank/DDBJ whole genome shotgun (WGS) entry which is preliminary data.</text>
</comment>
<dbReference type="PANTHER" id="PTHR43037">
    <property type="entry name" value="UNNAMED PRODUCT-RELATED"/>
    <property type="match status" value="1"/>
</dbReference>
<dbReference type="InterPro" id="IPR050955">
    <property type="entry name" value="Plant_Biomass_Hydrol_Est"/>
</dbReference>
<sequence length="308" mass="32365">MTLSTAVTTGALAALLAVSHAATIQKITAPLDSNPSNVGFYLYVPDKLAPNPPVLVNPHWCHGSALDAYKGTQYAALADTHGFLVIYPDSPNTADKCWDLSSPGTLHHGGGGDSLGIVSMVNYTLAKYKANAGRVFATGVSSGAMMTTTLLGAYPDVFAAGSAYSGVPFGCFKAADTTTSKNSSSLVDVWSDACATGRLTQSPEAWAALVEDAFPGYAGWRPKMQLFHGTADAVLNYTVLGEEVKQWNAVLGFPQTPTTVTPNTPLPGWTKSVYGDGGDWLEVYSAAGVTHNIQQHESLTLAWLDLSS</sequence>